<dbReference type="AlphaFoldDB" id="A0AAV3NXQ7"/>
<reference evidence="8 9" key="1">
    <citation type="submission" date="2024-01" db="EMBL/GenBank/DDBJ databases">
        <title>The complete chloroplast genome sequence of Lithospermum erythrorhizon: insights into the phylogenetic relationship among Boraginaceae species and the maternal lineages of purple gromwells.</title>
        <authorList>
            <person name="Okada T."/>
            <person name="Watanabe K."/>
        </authorList>
    </citation>
    <scope>NUCLEOTIDE SEQUENCE [LARGE SCALE GENOMIC DNA]</scope>
</reference>
<evidence type="ECO:0000256" key="1">
    <source>
        <dbReference type="ARBA" id="ARBA00004191"/>
    </source>
</evidence>
<dbReference type="EMBL" id="BAABME010000605">
    <property type="protein sequence ID" value="GAA0144114.1"/>
    <property type="molecule type" value="Genomic_DNA"/>
</dbReference>
<feature type="chain" id="PRO_5043988325" description="DUF642 domain-containing protein" evidence="6">
    <location>
        <begin position="22"/>
        <end position="365"/>
    </location>
</feature>
<dbReference type="FunFam" id="2.60.120.260:FF:000031">
    <property type="entry name" value="DUF642 family protein"/>
    <property type="match status" value="1"/>
</dbReference>
<comment type="caution">
    <text evidence="8">The sequence shown here is derived from an EMBL/GenBank/DDBJ whole genome shotgun (WGS) entry which is preliminary data.</text>
</comment>
<evidence type="ECO:0000259" key="7">
    <source>
        <dbReference type="Pfam" id="PF04862"/>
    </source>
</evidence>
<evidence type="ECO:0000256" key="2">
    <source>
        <dbReference type="ARBA" id="ARBA00022512"/>
    </source>
</evidence>
<dbReference type="Proteomes" id="UP001454036">
    <property type="component" value="Unassembled WGS sequence"/>
</dbReference>
<dbReference type="GO" id="GO:0005886">
    <property type="term" value="C:plasma membrane"/>
    <property type="evidence" value="ECO:0007669"/>
    <property type="project" value="TreeGrafter"/>
</dbReference>
<keyword evidence="4 6" id="KW-0732">Signal</keyword>
<keyword evidence="2" id="KW-0134">Cell wall</keyword>
<evidence type="ECO:0000256" key="3">
    <source>
        <dbReference type="ARBA" id="ARBA00022525"/>
    </source>
</evidence>
<feature type="domain" description="DUF642" evidence="7">
    <location>
        <begin position="195"/>
        <end position="361"/>
    </location>
</feature>
<organism evidence="8 9">
    <name type="scientific">Lithospermum erythrorhizon</name>
    <name type="common">Purple gromwell</name>
    <name type="synonym">Lithospermum officinale var. erythrorhizon</name>
    <dbReference type="NCBI Taxonomy" id="34254"/>
    <lineage>
        <taxon>Eukaryota</taxon>
        <taxon>Viridiplantae</taxon>
        <taxon>Streptophyta</taxon>
        <taxon>Embryophyta</taxon>
        <taxon>Tracheophyta</taxon>
        <taxon>Spermatophyta</taxon>
        <taxon>Magnoliopsida</taxon>
        <taxon>eudicotyledons</taxon>
        <taxon>Gunneridae</taxon>
        <taxon>Pentapetalae</taxon>
        <taxon>asterids</taxon>
        <taxon>lamiids</taxon>
        <taxon>Boraginales</taxon>
        <taxon>Boraginaceae</taxon>
        <taxon>Boraginoideae</taxon>
        <taxon>Lithospermeae</taxon>
        <taxon>Lithospermum</taxon>
    </lineage>
</organism>
<accession>A0AAV3NXQ7</accession>
<keyword evidence="9" id="KW-1185">Reference proteome</keyword>
<evidence type="ECO:0000256" key="5">
    <source>
        <dbReference type="ARBA" id="ARBA00023180"/>
    </source>
</evidence>
<dbReference type="Gene3D" id="2.60.120.260">
    <property type="entry name" value="Galactose-binding domain-like"/>
    <property type="match status" value="1"/>
</dbReference>
<keyword evidence="3" id="KW-0964">Secreted</keyword>
<dbReference type="SUPFAM" id="SSF49785">
    <property type="entry name" value="Galactose-binding domain-like"/>
    <property type="match status" value="1"/>
</dbReference>
<dbReference type="PANTHER" id="PTHR31265">
    <property type="entry name" value="OS02G0527500 PROTEIN-RELATED"/>
    <property type="match status" value="1"/>
</dbReference>
<comment type="subcellular location">
    <subcellularLocation>
        <location evidence="1">Secreted</location>
        <location evidence="1">Cell wall</location>
    </subcellularLocation>
</comment>
<dbReference type="Pfam" id="PF04862">
    <property type="entry name" value="DUF642"/>
    <property type="match status" value="2"/>
</dbReference>
<dbReference type="InterPro" id="IPR008979">
    <property type="entry name" value="Galactose-bd-like_sf"/>
</dbReference>
<protein>
    <recommendedName>
        <fullName evidence="7">DUF642 domain-containing protein</fullName>
    </recommendedName>
</protein>
<dbReference type="PANTHER" id="PTHR31265:SF2">
    <property type="entry name" value="F17A17.37 PROTEIN"/>
    <property type="match status" value="1"/>
</dbReference>
<gene>
    <name evidence="8" type="ORF">LIER_04641</name>
</gene>
<evidence type="ECO:0000256" key="6">
    <source>
        <dbReference type="SAM" id="SignalP"/>
    </source>
</evidence>
<evidence type="ECO:0000256" key="4">
    <source>
        <dbReference type="ARBA" id="ARBA00022729"/>
    </source>
</evidence>
<name>A0AAV3NXQ7_LITER</name>
<sequence length="365" mass="39054">MVLKVSLLLSFSLLLASSAFAATPLEGLLANGNFEEPPKNTDIKKTVLIGKNALPKWAISGFVEYIAGGPQPGGMYFAVAHGVHAVRLGNDASISQTIPVKKGTLYALTFSASKTCAQDEVLRVSVPPQLGDLPLQTLYSSNGGDTYAWGFIASSNVAKITFHNPGVQEDPACGPLLDAVAIKELAPPRASTAQLVKNGGFEEGPHRLFNSSHGVLLPPKQEDATSPLPGWIIESLKAVKFIDAKHFNVPSGRYAIELVAGRESAIAQVIRTVPNKVYTLTFIVGDAKNGCHGDMMVEAFAARNTLNVPFKSIGEGHAKAASLTFKAIDFRTRLTFFSSFYHSRINDFGTLCGPVIDEVKVFPVK</sequence>
<feature type="signal peptide" evidence="6">
    <location>
        <begin position="1"/>
        <end position="21"/>
    </location>
</feature>
<keyword evidence="5" id="KW-0325">Glycoprotein</keyword>
<feature type="domain" description="DUF642" evidence="7">
    <location>
        <begin position="27"/>
        <end position="183"/>
    </location>
</feature>
<evidence type="ECO:0000313" key="8">
    <source>
        <dbReference type="EMBL" id="GAA0144114.1"/>
    </source>
</evidence>
<evidence type="ECO:0000313" key="9">
    <source>
        <dbReference type="Proteomes" id="UP001454036"/>
    </source>
</evidence>
<dbReference type="InterPro" id="IPR052437">
    <property type="entry name" value="Pectin_Meth_Modulator"/>
</dbReference>
<proteinExistence type="predicted"/>
<dbReference type="InterPro" id="IPR006946">
    <property type="entry name" value="DGR2-like_dom"/>
</dbReference>